<accession>A0A2W2E820</accession>
<comment type="caution">
    <text evidence="2">The sequence shown here is derived from an EMBL/GenBank/DDBJ whole genome shotgun (WGS) entry which is preliminary data.</text>
</comment>
<dbReference type="SUPFAM" id="SSF63829">
    <property type="entry name" value="Calcium-dependent phosphotriesterase"/>
    <property type="match status" value="1"/>
</dbReference>
<dbReference type="Proteomes" id="UP000249304">
    <property type="component" value="Unassembled WGS sequence"/>
</dbReference>
<sequence length="649" mass="69934">MALLMVLMVCALPGTSYAETTGEENLGQPIANRILSQEQSQGVDADGRPQAYWVTAGNSYMNAMFQATDIRSGEVVFKQRVPDGGTDSWANTFSAADGTVYFAMTSGQTYRWKPGDAAITSLGTPFPGEGVWRLAAAPDGVIYGGTYPGGLLFSYDPGTGEFTDHGQIVPGETYGRALAVDDTSVYFGTQPRARLARFDRASGQVEQIPLPAEYATSEVVYDMTRARDLLLLRVQPSNDLLFYDTAGKRFVNVVKGISARAVSTPDPTGRYVYFRIAAEGVVQYDLDTHTYTPVGWGPNAFPGAWAWIELDDPDFPGRSLSMTYYYGRIYIWNPETKKTRYLGESGLEGSANPIQAIGAGPGGEVYAGGFLSPPGISRFDPATGAYTLLSSGGQVEGFGRYGDHVVYGRYPNGELLDYDPARPWAYGTNPAPVTIGEEQDRPQAFVQVGDRVAVGSVPKSGRLGGALTLWDPRTRTVEVHRGVVPDQSVVSLATRDGLVYGGTSVHGGYGIDPVATSARLFVFDPATGAVVSSVVPVEGAHSVNALTVDAKGRIWGLADGHLFVYLPEAKRVTRVAALFPRQSSRYGADRALVFRGDDLYAAMAGSLWRIDPRTWKATALAGDGVSQLVTGGDGHLYYFRGTELFRRHL</sequence>
<keyword evidence="3" id="KW-1185">Reference proteome</keyword>
<dbReference type="AlphaFoldDB" id="A0A2W2E820"/>
<proteinExistence type="predicted"/>
<dbReference type="EMBL" id="POUD01000160">
    <property type="protein sequence ID" value="PZG13305.1"/>
    <property type="molecule type" value="Genomic_DNA"/>
</dbReference>
<protein>
    <recommendedName>
        <fullName evidence="4">WD40 repeat domain-containing protein</fullName>
    </recommendedName>
</protein>
<evidence type="ECO:0000256" key="1">
    <source>
        <dbReference type="SAM" id="SignalP"/>
    </source>
</evidence>
<dbReference type="SUPFAM" id="SSF69322">
    <property type="entry name" value="Tricorn protease domain 2"/>
    <property type="match status" value="1"/>
</dbReference>
<keyword evidence="1" id="KW-0732">Signal</keyword>
<dbReference type="Gene3D" id="2.130.10.10">
    <property type="entry name" value="YVTN repeat-like/Quinoprotein amine dehydrogenase"/>
    <property type="match status" value="2"/>
</dbReference>
<dbReference type="InterPro" id="IPR015943">
    <property type="entry name" value="WD40/YVTN_repeat-like_dom_sf"/>
</dbReference>
<name>A0A2W2E820_9ACTN</name>
<evidence type="ECO:0000313" key="2">
    <source>
        <dbReference type="EMBL" id="PZG13305.1"/>
    </source>
</evidence>
<feature type="signal peptide" evidence="1">
    <location>
        <begin position="1"/>
        <end position="18"/>
    </location>
</feature>
<evidence type="ECO:0000313" key="3">
    <source>
        <dbReference type="Proteomes" id="UP000249304"/>
    </source>
</evidence>
<evidence type="ECO:0008006" key="4">
    <source>
        <dbReference type="Google" id="ProtNLM"/>
    </source>
</evidence>
<feature type="chain" id="PRO_5016109329" description="WD40 repeat domain-containing protein" evidence="1">
    <location>
        <begin position="19"/>
        <end position="649"/>
    </location>
</feature>
<reference evidence="2 3" key="1">
    <citation type="submission" date="2018-01" db="EMBL/GenBank/DDBJ databases">
        <title>Draft genome sequence of Nonomuraea sp. KC333.</title>
        <authorList>
            <person name="Sahin N."/>
            <person name="Saygin H."/>
            <person name="Ay H."/>
        </authorList>
    </citation>
    <scope>NUCLEOTIDE SEQUENCE [LARGE SCALE GENOMIC DNA]</scope>
    <source>
        <strain evidence="2 3">KC333</strain>
    </source>
</reference>
<organism evidence="2 3">
    <name type="scientific">Nonomuraea aridisoli</name>
    <dbReference type="NCBI Taxonomy" id="2070368"/>
    <lineage>
        <taxon>Bacteria</taxon>
        <taxon>Bacillati</taxon>
        <taxon>Actinomycetota</taxon>
        <taxon>Actinomycetes</taxon>
        <taxon>Streptosporangiales</taxon>
        <taxon>Streptosporangiaceae</taxon>
        <taxon>Nonomuraea</taxon>
    </lineage>
</organism>
<gene>
    <name evidence="2" type="ORF">C1J01_30315</name>
</gene>